<dbReference type="InterPro" id="IPR004358">
    <property type="entry name" value="Sig_transdc_His_kin-like_C"/>
</dbReference>
<feature type="transmembrane region" description="Helical" evidence="9">
    <location>
        <begin position="149"/>
        <end position="168"/>
    </location>
</feature>
<keyword evidence="6 11" id="KW-0418">Kinase</keyword>
<feature type="transmembrane region" description="Helical" evidence="9">
    <location>
        <begin position="9"/>
        <end position="32"/>
    </location>
</feature>
<dbReference type="Pfam" id="PF08448">
    <property type="entry name" value="PAS_4"/>
    <property type="match status" value="1"/>
</dbReference>
<dbReference type="CDD" id="cd00082">
    <property type="entry name" value="HisKA"/>
    <property type="match status" value="1"/>
</dbReference>
<dbReference type="Proteomes" id="UP001223079">
    <property type="component" value="Unassembled WGS sequence"/>
</dbReference>
<comment type="caution">
    <text evidence="11">The sequence shown here is derived from an EMBL/GenBank/DDBJ whole genome shotgun (WGS) entry which is preliminary data.</text>
</comment>
<dbReference type="SMART" id="SM00091">
    <property type="entry name" value="PAS"/>
    <property type="match status" value="1"/>
</dbReference>
<evidence type="ECO:0000313" key="11">
    <source>
        <dbReference type="EMBL" id="MDQ0221945.1"/>
    </source>
</evidence>
<dbReference type="SUPFAM" id="SSF55874">
    <property type="entry name" value="ATPase domain of HSP90 chaperone/DNA topoisomerase II/histidine kinase"/>
    <property type="match status" value="1"/>
</dbReference>
<gene>
    <name evidence="11" type="ORF">J2S23_000481</name>
</gene>
<dbReference type="CDD" id="cd00075">
    <property type="entry name" value="HATPase"/>
    <property type="match status" value="1"/>
</dbReference>
<reference evidence="11 12" key="1">
    <citation type="submission" date="2023-07" db="EMBL/GenBank/DDBJ databases">
        <title>Genomic Encyclopedia of Type Strains, Phase IV (KMG-IV): sequencing the most valuable type-strain genomes for metagenomic binning, comparative biology and taxonomic classification.</title>
        <authorList>
            <person name="Goeker M."/>
        </authorList>
    </citation>
    <scope>NUCLEOTIDE SEQUENCE [LARGE SCALE GENOMIC DNA]</scope>
    <source>
        <strain evidence="11 12">DSM 105143</strain>
    </source>
</reference>
<evidence type="ECO:0000256" key="2">
    <source>
        <dbReference type="ARBA" id="ARBA00004370"/>
    </source>
</evidence>
<name>A0ABT9YS64_9STRE</name>
<keyword evidence="9" id="KW-1133">Transmembrane helix</keyword>
<dbReference type="SMART" id="SM00387">
    <property type="entry name" value="HATPase_c"/>
    <property type="match status" value="1"/>
</dbReference>
<evidence type="ECO:0000313" key="12">
    <source>
        <dbReference type="Proteomes" id="UP001223079"/>
    </source>
</evidence>
<dbReference type="GO" id="GO:0004673">
    <property type="term" value="F:protein histidine kinase activity"/>
    <property type="evidence" value="ECO:0007669"/>
    <property type="project" value="UniProtKB-EC"/>
</dbReference>
<keyword evidence="12" id="KW-1185">Reference proteome</keyword>
<dbReference type="PANTHER" id="PTHR45453:SF1">
    <property type="entry name" value="PHOSPHATE REGULON SENSOR PROTEIN PHOR"/>
    <property type="match status" value="1"/>
</dbReference>
<keyword evidence="7" id="KW-0902">Two-component regulatory system</keyword>
<evidence type="ECO:0000256" key="8">
    <source>
        <dbReference type="ARBA" id="ARBA00023136"/>
    </source>
</evidence>
<accession>A0ABT9YS64</accession>
<dbReference type="EMBL" id="JAUSTM010000003">
    <property type="protein sequence ID" value="MDQ0221945.1"/>
    <property type="molecule type" value="Genomic_DNA"/>
</dbReference>
<comment type="catalytic activity">
    <reaction evidence="1">
        <text>ATP + protein L-histidine = ADP + protein N-phospho-L-histidine.</text>
        <dbReference type="EC" id="2.7.13.3"/>
    </reaction>
</comment>
<evidence type="ECO:0000256" key="3">
    <source>
        <dbReference type="ARBA" id="ARBA00012438"/>
    </source>
</evidence>
<dbReference type="PROSITE" id="PS50109">
    <property type="entry name" value="HIS_KIN"/>
    <property type="match status" value="1"/>
</dbReference>
<evidence type="ECO:0000256" key="5">
    <source>
        <dbReference type="ARBA" id="ARBA00022679"/>
    </source>
</evidence>
<dbReference type="RefSeq" id="WP_307121173.1">
    <property type="nucleotide sequence ID" value="NZ_JAUSTM010000003.1"/>
</dbReference>
<dbReference type="InterPro" id="IPR035965">
    <property type="entry name" value="PAS-like_dom_sf"/>
</dbReference>
<dbReference type="Pfam" id="PF02518">
    <property type="entry name" value="HATPase_c"/>
    <property type="match status" value="1"/>
</dbReference>
<dbReference type="InterPro" id="IPR003661">
    <property type="entry name" value="HisK_dim/P_dom"/>
</dbReference>
<dbReference type="Gene3D" id="3.30.450.20">
    <property type="entry name" value="PAS domain"/>
    <property type="match status" value="1"/>
</dbReference>
<dbReference type="PANTHER" id="PTHR45453">
    <property type="entry name" value="PHOSPHATE REGULON SENSOR PROTEIN PHOR"/>
    <property type="match status" value="1"/>
</dbReference>
<dbReference type="SUPFAM" id="SSF55785">
    <property type="entry name" value="PYP-like sensor domain (PAS domain)"/>
    <property type="match status" value="1"/>
</dbReference>
<keyword evidence="4" id="KW-0597">Phosphoprotein</keyword>
<evidence type="ECO:0000256" key="9">
    <source>
        <dbReference type="SAM" id="Phobius"/>
    </source>
</evidence>
<feature type="domain" description="Histidine kinase" evidence="10">
    <location>
        <begin position="337"/>
        <end position="551"/>
    </location>
</feature>
<protein>
    <recommendedName>
        <fullName evidence="3">histidine kinase</fullName>
        <ecNumber evidence="3">2.7.13.3</ecNumber>
    </recommendedName>
</protein>
<dbReference type="PRINTS" id="PR00344">
    <property type="entry name" value="BCTRLSENSOR"/>
</dbReference>
<organism evidence="11 12">
    <name type="scientific">Streptococcus moroccensis</name>
    <dbReference type="NCBI Taxonomy" id="1451356"/>
    <lineage>
        <taxon>Bacteria</taxon>
        <taxon>Bacillati</taxon>
        <taxon>Bacillota</taxon>
        <taxon>Bacilli</taxon>
        <taxon>Lactobacillales</taxon>
        <taxon>Streptococcaceae</taxon>
        <taxon>Streptococcus</taxon>
    </lineage>
</organism>
<dbReference type="InterPro" id="IPR000014">
    <property type="entry name" value="PAS"/>
</dbReference>
<keyword evidence="5 11" id="KW-0808">Transferase</keyword>
<dbReference type="Gene3D" id="3.30.565.10">
    <property type="entry name" value="Histidine kinase-like ATPase, C-terminal domain"/>
    <property type="match status" value="1"/>
</dbReference>
<dbReference type="EC" id="2.7.13.3" evidence="3"/>
<comment type="subcellular location">
    <subcellularLocation>
        <location evidence="2">Membrane</location>
    </subcellularLocation>
</comment>
<dbReference type="InterPro" id="IPR036890">
    <property type="entry name" value="HATPase_C_sf"/>
</dbReference>
<dbReference type="InterPro" id="IPR050351">
    <property type="entry name" value="BphY/WalK/GraS-like"/>
</dbReference>
<dbReference type="SUPFAM" id="SSF47384">
    <property type="entry name" value="Homodimeric domain of signal transducing histidine kinase"/>
    <property type="match status" value="1"/>
</dbReference>
<evidence type="ECO:0000256" key="1">
    <source>
        <dbReference type="ARBA" id="ARBA00000085"/>
    </source>
</evidence>
<dbReference type="InterPro" id="IPR013656">
    <property type="entry name" value="PAS_4"/>
</dbReference>
<dbReference type="SMART" id="SM00388">
    <property type="entry name" value="HisKA"/>
    <property type="match status" value="1"/>
</dbReference>
<dbReference type="InterPro" id="IPR005467">
    <property type="entry name" value="His_kinase_dom"/>
</dbReference>
<evidence type="ECO:0000256" key="7">
    <source>
        <dbReference type="ARBA" id="ARBA00023012"/>
    </source>
</evidence>
<proteinExistence type="predicted"/>
<keyword evidence="9" id="KW-0812">Transmembrane</keyword>
<dbReference type="Gene3D" id="1.10.287.130">
    <property type="match status" value="1"/>
</dbReference>
<dbReference type="InterPro" id="IPR036097">
    <property type="entry name" value="HisK_dim/P_sf"/>
</dbReference>
<dbReference type="Pfam" id="PF00512">
    <property type="entry name" value="HisKA"/>
    <property type="match status" value="1"/>
</dbReference>
<evidence type="ECO:0000259" key="10">
    <source>
        <dbReference type="PROSITE" id="PS50109"/>
    </source>
</evidence>
<keyword evidence="8 9" id="KW-0472">Membrane</keyword>
<dbReference type="InterPro" id="IPR003594">
    <property type="entry name" value="HATPase_dom"/>
</dbReference>
<sequence>MTRTIFRAIWLISTLTLLLSLFGVGLVSFRYWSHQQERVLDSQLGTLVQVAERQGESSLKELDSQDFRITLVNAEGQVLYDSKKDAKTMMNHGQREEILEALETGYGESTRYSTTMTEQTVYRARLLPSGTVLRVAVQFTSFLGTLKDFWAFLVLIFLLSLLAAYAMAKWVAKRIMVPVNQIDLNEPLSSQVYDEFLPLLRRMDYLNETNTQQVQQIQQSERELQFITDQMAEGLVILNRQDEVMLLNQSAAAIFKTETAKGKPFYQLSHAYDLQQTLQKAKEGGHASYHMEQDGMIYRLLASRVDEAQTYMGLVILIVDVTEQRRLDKMKREFTANVSHELKTPLQTIMGASELLANQMVPADKQERFISHIQAEAKRLIKLIDDVIKLSQLDEQANPDEEVLDLKVILTTVLDSLREASALKKITLVEDLVSSPVKGNAKILTDIFYNLLDNAIKYSPTDSRISLEMERLDQDVKVSITDQGEGISPDQQSRIFERFYRVDKSHSRKTGGTGLGLSIVKNGVDYHNGRVTVQSELGQGSRFEVTLPKEQKE</sequence>
<evidence type="ECO:0000256" key="4">
    <source>
        <dbReference type="ARBA" id="ARBA00022553"/>
    </source>
</evidence>
<evidence type="ECO:0000256" key="6">
    <source>
        <dbReference type="ARBA" id="ARBA00022777"/>
    </source>
</evidence>